<dbReference type="SUPFAM" id="SSF46785">
    <property type="entry name" value="Winged helix' DNA-binding domain"/>
    <property type="match status" value="1"/>
</dbReference>
<evidence type="ECO:0000259" key="4">
    <source>
        <dbReference type="PROSITE" id="PS50995"/>
    </source>
</evidence>
<dbReference type="PROSITE" id="PS50995">
    <property type="entry name" value="HTH_MARR_2"/>
    <property type="match status" value="1"/>
</dbReference>
<protein>
    <submittedName>
        <fullName evidence="5">MarR family transcriptional regulator</fullName>
    </submittedName>
</protein>
<name>A0ABT6Y682_9BACT</name>
<feature type="domain" description="HTH marR-type" evidence="4">
    <location>
        <begin position="13"/>
        <end position="149"/>
    </location>
</feature>
<proteinExistence type="predicted"/>
<gene>
    <name evidence="5" type="ORF">QM524_07665</name>
</gene>
<evidence type="ECO:0000313" key="5">
    <source>
        <dbReference type="EMBL" id="MDI9859079.1"/>
    </source>
</evidence>
<organism evidence="5 6">
    <name type="scientific">Flectobacillus roseus</name>
    <dbReference type="NCBI Taxonomy" id="502259"/>
    <lineage>
        <taxon>Bacteria</taxon>
        <taxon>Pseudomonadati</taxon>
        <taxon>Bacteroidota</taxon>
        <taxon>Cytophagia</taxon>
        <taxon>Cytophagales</taxon>
        <taxon>Flectobacillaceae</taxon>
        <taxon>Flectobacillus</taxon>
    </lineage>
</organism>
<dbReference type="PANTHER" id="PTHR33164:SF101">
    <property type="entry name" value="TRANSCRIPTIONAL REPRESSOR MPRA"/>
    <property type="match status" value="1"/>
</dbReference>
<dbReference type="EMBL" id="JASHIF010000007">
    <property type="protein sequence ID" value="MDI9859079.1"/>
    <property type="molecule type" value="Genomic_DNA"/>
</dbReference>
<dbReference type="SMART" id="SM00347">
    <property type="entry name" value="HTH_MARR"/>
    <property type="match status" value="1"/>
</dbReference>
<dbReference type="PROSITE" id="PS01117">
    <property type="entry name" value="HTH_MARR_1"/>
    <property type="match status" value="1"/>
</dbReference>
<accession>A0ABT6Y682</accession>
<comment type="caution">
    <text evidence="5">The sequence shown here is derived from an EMBL/GenBank/DDBJ whole genome shotgun (WGS) entry which is preliminary data.</text>
</comment>
<reference evidence="5 6" key="1">
    <citation type="submission" date="2023-05" db="EMBL/GenBank/DDBJ databases">
        <title>Novel species of genus Flectobacillus isolated from stream in China.</title>
        <authorList>
            <person name="Lu H."/>
        </authorList>
    </citation>
    <scope>NUCLEOTIDE SEQUENCE [LARGE SCALE GENOMIC DNA]</scope>
    <source>
        <strain evidence="5 6">KCTC 42575</strain>
    </source>
</reference>
<evidence type="ECO:0000313" key="6">
    <source>
        <dbReference type="Proteomes" id="UP001236507"/>
    </source>
</evidence>
<evidence type="ECO:0000256" key="1">
    <source>
        <dbReference type="ARBA" id="ARBA00023015"/>
    </source>
</evidence>
<keyword evidence="2" id="KW-0238">DNA-binding</keyword>
<dbReference type="InterPro" id="IPR000835">
    <property type="entry name" value="HTH_MarR-typ"/>
</dbReference>
<dbReference type="InterPro" id="IPR036390">
    <property type="entry name" value="WH_DNA-bd_sf"/>
</dbReference>
<dbReference type="PRINTS" id="PR00598">
    <property type="entry name" value="HTHMARR"/>
</dbReference>
<keyword evidence="1" id="KW-0805">Transcription regulation</keyword>
<evidence type="ECO:0000256" key="2">
    <source>
        <dbReference type="ARBA" id="ARBA00023125"/>
    </source>
</evidence>
<sequence length="152" mass="17525">MSIEQDIQQKAFKSPYTKAVVNIMYTNNWLCSLQSDLLKRYDVTLQQYNVLRILRGQHPNPITVCGIIERMLDKMSNASRLVDKLILKDLVIRKECPHDRRQVDVIITDKGLDLLAELDNQQSEWEAALHKLTPEEALTLSHLLDKLRGSAE</sequence>
<keyword evidence="6" id="KW-1185">Reference proteome</keyword>
<keyword evidence="3" id="KW-0804">Transcription</keyword>
<dbReference type="InterPro" id="IPR023187">
    <property type="entry name" value="Tscrpt_reg_MarR-type_CS"/>
</dbReference>
<dbReference type="InterPro" id="IPR039422">
    <property type="entry name" value="MarR/SlyA-like"/>
</dbReference>
<dbReference type="InterPro" id="IPR036388">
    <property type="entry name" value="WH-like_DNA-bd_sf"/>
</dbReference>
<dbReference type="PANTHER" id="PTHR33164">
    <property type="entry name" value="TRANSCRIPTIONAL REGULATOR, MARR FAMILY"/>
    <property type="match status" value="1"/>
</dbReference>
<dbReference type="Proteomes" id="UP001236507">
    <property type="component" value="Unassembled WGS sequence"/>
</dbReference>
<dbReference type="Pfam" id="PF12802">
    <property type="entry name" value="MarR_2"/>
    <property type="match status" value="1"/>
</dbReference>
<evidence type="ECO:0000256" key="3">
    <source>
        <dbReference type="ARBA" id="ARBA00023163"/>
    </source>
</evidence>
<dbReference type="Gene3D" id="1.10.10.10">
    <property type="entry name" value="Winged helix-like DNA-binding domain superfamily/Winged helix DNA-binding domain"/>
    <property type="match status" value="1"/>
</dbReference>
<dbReference type="RefSeq" id="WP_095160344.1">
    <property type="nucleotide sequence ID" value="NZ_JASHIF010000007.1"/>
</dbReference>